<protein>
    <recommendedName>
        <fullName evidence="4">Pericentrin</fullName>
    </recommendedName>
</protein>
<evidence type="ECO:0008006" key="4">
    <source>
        <dbReference type="Google" id="ProtNLM"/>
    </source>
</evidence>
<keyword evidence="1" id="KW-0175">Coiled coil</keyword>
<feature type="coiled-coil region" evidence="1">
    <location>
        <begin position="399"/>
        <end position="482"/>
    </location>
</feature>
<keyword evidence="3" id="KW-1185">Reference proteome</keyword>
<accession>A0ABN7NBX5</accession>
<comment type="caution">
    <text evidence="2">The sequence shown here is derived from an EMBL/GenBank/DDBJ whole genome shotgun (WGS) entry which is preliminary data.</text>
</comment>
<name>A0ABN7NBX5_TIMPD</name>
<proteinExistence type="predicted"/>
<reference evidence="2" key="1">
    <citation type="submission" date="2021-03" db="EMBL/GenBank/DDBJ databases">
        <authorList>
            <person name="Tran Van P."/>
        </authorList>
    </citation>
    <scope>NUCLEOTIDE SEQUENCE</scope>
</reference>
<sequence>MGDGGMLLFMQGGEDAGETVKLSQISDHQNELIAELSAYREQHAGLTEVLGSTGLLQETLWRQKQELIRKLKELSHQKAQLELNLREIEDKLKNQEEQLLLQKLSLESEIRSRDLHVRHWQLQAEVNKVHQSPCVLSVSDQERLDELRSQLEQTHEEAVTRLKKHLSGHFTLREAELQKQFSGQLSAVRRQHADQLEALSTHIQSKLHQLDDDVVSLVDGGSYTNGDSVTNQLRKQEVTGIIHRLQTELKAVLEQHLALLEQQHLQDSSTDKVKQDKTDHLKNMADEVEEETAMEANSSINVLSKVKHLLLREYTSALKVLVSGWHTGLKERLQGVSDDLKEAWCREESARKTRDMAEIAQSHNALAELLHIRGKMVSQLKALEHEAVEFHRNSVMRLHSELQGEHEQVVDRVEQMKNSVAEGATIATLQAQLDRMTQEARRFQSDTPGMAELRKELEIKHAKEMEELRRYFEQKCADVEKRYSEEVFSQHSRKLSGSSASSAEELVSDMYYGGGDHGQQKLPPITHICETFTGEPNYKSERFNEALLCIAATPIHGTPLLSLLTHSPVTRLCRDLEERYKADFDKRLLEYHSKLEEAKVDLEEKYQGEMMTLKKHYEAKVEQLVNDLAQSHHAELGSLQEKHNKEISNRVDQIQGEHNQELQSLRKSLHEECARKLTELRDKHAEETQELKISYQQDLDDKVHELQRRNAAELEAVKARCEKGLCQRHDLSNSKDKLRGDTLSAHHQEELKILEDSQAEKRTEELCGTNSEAPIVGIDTEEKVHEENRQELEAVRARICEDKSTETCQRAVPQPVQGQDFATVLRMFGQWCSDNSVAGFVDQLQVLHNEEIKTLEDSFVEKEHRVEAQFDQRIHEQTEQVRCEVVAALHQYIQLLMSDSSVNTPLELALLEQRFTAPLHAEIATLKQELATLQVQQSQTLKLNQDSDMEDAFKERLTMCPFHCVRSKLTIYHVLQPMMCMWGHG</sequence>
<evidence type="ECO:0000313" key="2">
    <source>
        <dbReference type="EMBL" id="CAG2053330.1"/>
    </source>
</evidence>
<evidence type="ECO:0000256" key="1">
    <source>
        <dbReference type="SAM" id="Coils"/>
    </source>
</evidence>
<evidence type="ECO:0000313" key="3">
    <source>
        <dbReference type="Proteomes" id="UP001153148"/>
    </source>
</evidence>
<feature type="coiled-coil region" evidence="1">
    <location>
        <begin position="64"/>
        <end position="109"/>
    </location>
</feature>
<dbReference type="EMBL" id="CAJPIN010000305">
    <property type="protein sequence ID" value="CAG2053330.1"/>
    <property type="molecule type" value="Genomic_DNA"/>
</dbReference>
<dbReference type="Proteomes" id="UP001153148">
    <property type="component" value="Unassembled WGS sequence"/>
</dbReference>
<organism evidence="2 3">
    <name type="scientific">Timema podura</name>
    <name type="common">Walking stick</name>
    <dbReference type="NCBI Taxonomy" id="61482"/>
    <lineage>
        <taxon>Eukaryota</taxon>
        <taxon>Metazoa</taxon>
        <taxon>Ecdysozoa</taxon>
        <taxon>Arthropoda</taxon>
        <taxon>Hexapoda</taxon>
        <taxon>Insecta</taxon>
        <taxon>Pterygota</taxon>
        <taxon>Neoptera</taxon>
        <taxon>Polyneoptera</taxon>
        <taxon>Phasmatodea</taxon>
        <taxon>Timematodea</taxon>
        <taxon>Timematoidea</taxon>
        <taxon>Timematidae</taxon>
        <taxon>Timema</taxon>
    </lineage>
</organism>
<gene>
    <name evidence="2" type="ORF">TPAB3V08_LOCUS388</name>
</gene>